<proteinExistence type="predicted"/>
<gene>
    <name evidence="1" type="ORF">TWF106_005427</name>
</gene>
<dbReference type="EMBL" id="WIWS01000248">
    <property type="protein sequence ID" value="KAF3195559.1"/>
    <property type="molecule type" value="Genomic_DNA"/>
</dbReference>
<reference evidence="1 2" key="1">
    <citation type="submission" date="2019-06" db="EMBL/GenBank/DDBJ databases">
        <authorList>
            <person name="Palmer J.M."/>
        </authorList>
    </citation>
    <scope>NUCLEOTIDE SEQUENCE [LARGE SCALE GENOMIC DNA]</scope>
    <source>
        <strain evidence="1 2">TWF106</strain>
    </source>
</reference>
<protein>
    <submittedName>
        <fullName evidence="1">Uncharacterized protein</fullName>
    </submittedName>
</protein>
<evidence type="ECO:0000313" key="2">
    <source>
        <dbReference type="Proteomes" id="UP000472727"/>
    </source>
</evidence>
<name>A0A7C8UC72_ORBOL</name>
<sequence>MQSNPAQSIPPASKIARYYSPSRDASSPLVGWAGEGAALSTATGMPDKHGKVAASAPEFESILGGMEGGGLTCRKNADCTRTSTADCKPFARLLAAAAVEGGDEEIGSSKTNCKM</sequence>
<dbReference type="Proteomes" id="UP000472727">
    <property type="component" value="Unassembled WGS sequence"/>
</dbReference>
<dbReference type="AlphaFoldDB" id="A0A7C8UC72"/>
<accession>A0A7C8UC72</accession>
<comment type="caution">
    <text evidence="1">The sequence shown here is derived from an EMBL/GenBank/DDBJ whole genome shotgun (WGS) entry which is preliminary data.</text>
</comment>
<evidence type="ECO:0000313" key="1">
    <source>
        <dbReference type="EMBL" id="KAF3195559.1"/>
    </source>
</evidence>
<organism evidence="1 2">
    <name type="scientific">Orbilia oligospora</name>
    <name type="common">Nematode-trapping fungus</name>
    <name type="synonym">Arthrobotrys oligospora</name>
    <dbReference type="NCBI Taxonomy" id="2813651"/>
    <lineage>
        <taxon>Eukaryota</taxon>
        <taxon>Fungi</taxon>
        <taxon>Dikarya</taxon>
        <taxon>Ascomycota</taxon>
        <taxon>Pezizomycotina</taxon>
        <taxon>Orbiliomycetes</taxon>
        <taxon>Orbiliales</taxon>
        <taxon>Orbiliaceae</taxon>
        <taxon>Orbilia</taxon>
    </lineage>
</organism>